<keyword evidence="5 9" id="KW-1133">Transmembrane helix</keyword>
<evidence type="ECO:0000256" key="9">
    <source>
        <dbReference type="HAMAP-Rule" id="MF_00154"/>
    </source>
</evidence>
<comment type="similarity">
    <text evidence="9">Belongs to the UbiA prenyltransferase family. Protoheme IX farnesyltransferase subfamily.</text>
</comment>
<feature type="transmembrane region" description="Helical" evidence="9">
    <location>
        <begin position="264"/>
        <end position="283"/>
    </location>
</feature>
<keyword evidence="2 9" id="KW-1003">Cell membrane</keyword>
<dbReference type="Proteomes" id="UP000315700">
    <property type="component" value="Chromosome"/>
</dbReference>
<dbReference type="UniPathway" id="UPA00834">
    <property type="reaction ID" value="UER00712"/>
</dbReference>
<feature type="transmembrane region" description="Helical" evidence="9">
    <location>
        <begin position="295"/>
        <end position="312"/>
    </location>
</feature>
<dbReference type="PANTHER" id="PTHR43448">
    <property type="entry name" value="PROTOHEME IX FARNESYLTRANSFERASE, MITOCHONDRIAL"/>
    <property type="match status" value="1"/>
</dbReference>
<keyword evidence="4 9" id="KW-0812">Transmembrane</keyword>
<dbReference type="HAMAP" id="MF_00154">
    <property type="entry name" value="CyoE_CtaB"/>
    <property type="match status" value="1"/>
</dbReference>
<gene>
    <name evidence="9 10" type="primary">ctaB</name>
    <name evidence="10" type="ORF">Pan44_47940</name>
</gene>
<dbReference type="EMBL" id="CP036271">
    <property type="protein sequence ID" value="QDT56734.1"/>
    <property type="molecule type" value="Genomic_DNA"/>
</dbReference>
<feature type="transmembrane region" description="Helical" evidence="9">
    <location>
        <begin position="73"/>
        <end position="92"/>
    </location>
</feature>
<dbReference type="FunCoup" id="A0A517SKU0">
    <property type="interactions" value="404"/>
</dbReference>
<dbReference type="InterPro" id="IPR006369">
    <property type="entry name" value="Protohaem_IX_farnesylTrfase"/>
</dbReference>
<comment type="pathway">
    <text evidence="9">Porphyrin-containing compound metabolism; heme O biosynthesis; heme O from protoheme: step 1/1.</text>
</comment>
<keyword evidence="6 9" id="KW-0350">Heme biosynthesis</keyword>
<dbReference type="GO" id="GO:0005886">
    <property type="term" value="C:plasma membrane"/>
    <property type="evidence" value="ECO:0007669"/>
    <property type="project" value="UniProtKB-SubCell"/>
</dbReference>
<dbReference type="GO" id="GO:0008495">
    <property type="term" value="F:protoheme IX farnesyltransferase activity"/>
    <property type="evidence" value="ECO:0007669"/>
    <property type="project" value="UniProtKB-UniRule"/>
</dbReference>
<evidence type="ECO:0000256" key="2">
    <source>
        <dbReference type="ARBA" id="ARBA00022475"/>
    </source>
</evidence>
<evidence type="ECO:0000256" key="6">
    <source>
        <dbReference type="ARBA" id="ARBA00023133"/>
    </source>
</evidence>
<proteinExistence type="inferred from homology"/>
<dbReference type="AlphaFoldDB" id="A0A517SKU0"/>
<keyword evidence="3 9" id="KW-0808">Transferase</keyword>
<feature type="transmembrane region" description="Helical" evidence="9">
    <location>
        <begin position="191"/>
        <end position="215"/>
    </location>
</feature>
<dbReference type="PROSITE" id="PS00943">
    <property type="entry name" value="UBIA"/>
    <property type="match status" value="1"/>
</dbReference>
<dbReference type="OrthoDB" id="9814417at2"/>
<comment type="catalytic activity">
    <reaction evidence="8 9">
        <text>heme b + (2E,6E)-farnesyl diphosphate + H2O = Fe(II)-heme o + diphosphate</text>
        <dbReference type="Rhea" id="RHEA:28070"/>
        <dbReference type="ChEBI" id="CHEBI:15377"/>
        <dbReference type="ChEBI" id="CHEBI:33019"/>
        <dbReference type="ChEBI" id="CHEBI:60344"/>
        <dbReference type="ChEBI" id="CHEBI:60530"/>
        <dbReference type="ChEBI" id="CHEBI:175763"/>
        <dbReference type="EC" id="2.5.1.141"/>
    </reaction>
</comment>
<keyword evidence="7 9" id="KW-0472">Membrane</keyword>
<name>A0A517SKU0_9PLAN</name>
<evidence type="ECO:0000256" key="7">
    <source>
        <dbReference type="ARBA" id="ARBA00023136"/>
    </source>
</evidence>
<dbReference type="InterPro" id="IPR044878">
    <property type="entry name" value="UbiA_sf"/>
</dbReference>
<dbReference type="NCBIfam" id="TIGR01473">
    <property type="entry name" value="cyoE_ctaB"/>
    <property type="match status" value="1"/>
</dbReference>
<comment type="function">
    <text evidence="9">Converts heme B (protoheme IX) to heme O by substitution of the vinyl group on carbon 2 of heme B porphyrin ring with a hydroxyethyl farnesyl side group.</text>
</comment>
<feature type="transmembrane region" description="Helical" evidence="9">
    <location>
        <begin position="162"/>
        <end position="185"/>
    </location>
</feature>
<organism evidence="10 11">
    <name type="scientific">Caulifigura coniformis</name>
    <dbReference type="NCBI Taxonomy" id="2527983"/>
    <lineage>
        <taxon>Bacteria</taxon>
        <taxon>Pseudomonadati</taxon>
        <taxon>Planctomycetota</taxon>
        <taxon>Planctomycetia</taxon>
        <taxon>Planctomycetales</taxon>
        <taxon>Planctomycetaceae</taxon>
        <taxon>Caulifigura</taxon>
    </lineage>
</organism>
<evidence type="ECO:0000256" key="4">
    <source>
        <dbReference type="ARBA" id="ARBA00022692"/>
    </source>
</evidence>
<evidence type="ECO:0000313" key="11">
    <source>
        <dbReference type="Proteomes" id="UP000315700"/>
    </source>
</evidence>
<keyword evidence="11" id="KW-1185">Reference proteome</keyword>
<dbReference type="CDD" id="cd13957">
    <property type="entry name" value="PT_UbiA_Cox10"/>
    <property type="match status" value="1"/>
</dbReference>
<evidence type="ECO:0000256" key="8">
    <source>
        <dbReference type="ARBA" id="ARBA00047690"/>
    </source>
</evidence>
<comment type="miscellaneous">
    <text evidence="9">Carbon 2 of the heme B porphyrin ring is defined according to the Fischer nomenclature.</text>
</comment>
<dbReference type="Gene3D" id="1.10.357.140">
    <property type="entry name" value="UbiA prenyltransferase"/>
    <property type="match status" value="1"/>
</dbReference>
<evidence type="ECO:0000256" key="3">
    <source>
        <dbReference type="ARBA" id="ARBA00022679"/>
    </source>
</evidence>
<reference evidence="10 11" key="1">
    <citation type="submission" date="2019-02" db="EMBL/GenBank/DDBJ databases">
        <title>Deep-cultivation of Planctomycetes and their phenomic and genomic characterization uncovers novel biology.</title>
        <authorList>
            <person name="Wiegand S."/>
            <person name="Jogler M."/>
            <person name="Boedeker C."/>
            <person name="Pinto D."/>
            <person name="Vollmers J."/>
            <person name="Rivas-Marin E."/>
            <person name="Kohn T."/>
            <person name="Peeters S.H."/>
            <person name="Heuer A."/>
            <person name="Rast P."/>
            <person name="Oberbeckmann S."/>
            <person name="Bunk B."/>
            <person name="Jeske O."/>
            <person name="Meyerdierks A."/>
            <person name="Storesund J.E."/>
            <person name="Kallscheuer N."/>
            <person name="Luecker S."/>
            <person name="Lage O.M."/>
            <person name="Pohl T."/>
            <person name="Merkel B.J."/>
            <person name="Hornburger P."/>
            <person name="Mueller R.-W."/>
            <person name="Bruemmer F."/>
            <person name="Labrenz M."/>
            <person name="Spormann A.M."/>
            <person name="Op den Camp H."/>
            <person name="Overmann J."/>
            <person name="Amann R."/>
            <person name="Jetten M.S.M."/>
            <person name="Mascher T."/>
            <person name="Medema M.H."/>
            <person name="Devos D.P."/>
            <person name="Kaster A.-K."/>
            <person name="Ovreas L."/>
            <person name="Rohde M."/>
            <person name="Galperin M.Y."/>
            <person name="Jogler C."/>
        </authorList>
    </citation>
    <scope>NUCLEOTIDE SEQUENCE [LARGE SCALE GENOMIC DNA]</scope>
    <source>
        <strain evidence="10 11">Pan44</strain>
    </source>
</reference>
<accession>A0A517SKU0</accession>
<dbReference type="InterPro" id="IPR030470">
    <property type="entry name" value="UbiA_prenylTrfase_CS"/>
</dbReference>
<dbReference type="EC" id="2.5.1.141" evidence="9"/>
<comment type="subcellular location">
    <subcellularLocation>
        <location evidence="9">Cell membrane</location>
        <topology evidence="9">Multi-pass membrane protein</topology>
    </subcellularLocation>
    <subcellularLocation>
        <location evidence="1">Membrane</location>
        <topology evidence="1">Multi-pass membrane protein</topology>
    </subcellularLocation>
</comment>
<dbReference type="PANTHER" id="PTHR43448:SF2">
    <property type="entry name" value="PROTOHEME IX FARNESYLTRANSFERASE, MITOCHONDRIAL"/>
    <property type="match status" value="1"/>
</dbReference>
<dbReference type="InterPro" id="IPR000537">
    <property type="entry name" value="UbiA_prenyltransferase"/>
</dbReference>
<dbReference type="Pfam" id="PF01040">
    <property type="entry name" value="UbiA"/>
    <property type="match status" value="1"/>
</dbReference>
<sequence>MSFEKSVMNQSPQSAATLAVDAGHGVLANGLRERLAEYVTLSKPRIGTMVLVSVAVGFTVATEQGFDLRTLCAALFGIGLSAAASSILNQWYERETDARMVRTANRPLPAGRVSEGEALRMGVALAVVSTIWLAATVNLMTAVLTLATCVMYVGVYTPLKPVTAACTTIGAVPGAMPLVLGWTAATGELSYGALVLFAILYVWQFPHFLAIAWIYQDQYRGAGLKMLPADGQRPALVGLVAVAHAMVLLPVTLWARSLGLAGDAYALTAIILGCWYLLATVRFASEPNVQTARRLLWTSLAHLPMLLAALTIDHVRLMR</sequence>
<feature type="transmembrane region" description="Helical" evidence="9">
    <location>
        <begin position="131"/>
        <end position="155"/>
    </location>
</feature>
<dbReference type="InParanoid" id="A0A517SKU0"/>
<feature type="transmembrane region" description="Helical" evidence="9">
    <location>
        <begin position="236"/>
        <end position="258"/>
    </location>
</feature>
<dbReference type="KEGG" id="ccos:Pan44_47940"/>
<dbReference type="GO" id="GO:0048034">
    <property type="term" value="P:heme O biosynthetic process"/>
    <property type="evidence" value="ECO:0007669"/>
    <property type="project" value="UniProtKB-UniRule"/>
</dbReference>
<protein>
    <recommendedName>
        <fullName evidence="9">Protoheme IX farnesyltransferase</fullName>
        <ecNumber evidence="9">2.5.1.141</ecNumber>
    </recommendedName>
    <alternativeName>
        <fullName evidence="9">Heme B farnesyltransferase</fullName>
    </alternativeName>
    <alternativeName>
        <fullName evidence="9">Heme O synthase</fullName>
    </alternativeName>
</protein>
<evidence type="ECO:0000256" key="5">
    <source>
        <dbReference type="ARBA" id="ARBA00022989"/>
    </source>
</evidence>
<evidence type="ECO:0000256" key="1">
    <source>
        <dbReference type="ARBA" id="ARBA00004141"/>
    </source>
</evidence>
<evidence type="ECO:0000313" key="10">
    <source>
        <dbReference type="EMBL" id="QDT56734.1"/>
    </source>
</evidence>